<dbReference type="Gene3D" id="3.40.50.1360">
    <property type="match status" value="1"/>
</dbReference>
<dbReference type="RefSeq" id="WP_021726267.1">
    <property type="nucleotide sequence ID" value="NZ_AWEZ01000045.1"/>
</dbReference>
<dbReference type="InterPro" id="IPR037171">
    <property type="entry name" value="NagB/RpiA_transferase-like"/>
</dbReference>
<dbReference type="PROSITE" id="PS51000">
    <property type="entry name" value="HTH_DEOR_2"/>
    <property type="match status" value="1"/>
</dbReference>
<dbReference type="STRING" id="1125712.HMPREF1316_0133"/>
<evidence type="ECO:0000313" key="4">
    <source>
        <dbReference type="EMBL" id="ERL08398.1"/>
    </source>
</evidence>
<dbReference type="SUPFAM" id="SSF46785">
    <property type="entry name" value="Winged helix' DNA-binding domain"/>
    <property type="match status" value="1"/>
</dbReference>
<dbReference type="SUPFAM" id="SSF100950">
    <property type="entry name" value="NagB/RpiA/CoA transferase-like"/>
    <property type="match status" value="1"/>
</dbReference>
<reference evidence="4 5" key="1">
    <citation type="submission" date="2013-08" db="EMBL/GenBank/DDBJ databases">
        <authorList>
            <person name="Durkin A.S."/>
            <person name="Haft D.R."/>
            <person name="McCorrison J."/>
            <person name="Torralba M."/>
            <person name="Gillis M."/>
            <person name="Haft D.H."/>
            <person name="Methe B."/>
            <person name="Sutton G."/>
            <person name="Nelson K.E."/>
        </authorList>
    </citation>
    <scope>NUCLEOTIDE SEQUENCE [LARGE SCALE GENOMIC DNA]</scope>
    <source>
        <strain evidence="4 5">F0195</strain>
    </source>
</reference>
<dbReference type="Pfam" id="PF00455">
    <property type="entry name" value="DeoRC"/>
    <property type="match status" value="1"/>
</dbReference>
<dbReference type="InterPro" id="IPR036390">
    <property type="entry name" value="WH_DNA-bd_sf"/>
</dbReference>
<dbReference type="Proteomes" id="UP000016638">
    <property type="component" value="Unassembled WGS sequence"/>
</dbReference>
<comment type="caution">
    <text evidence="4">The sequence shown here is derived from an EMBL/GenBank/DDBJ whole genome shotgun (WGS) entry which is preliminary data.</text>
</comment>
<evidence type="ECO:0000259" key="3">
    <source>
        <dbReference type="PROSITE" id="PS51000"/>
    </source>
</evidence>
<keyword evidence="2" id="KW-0804">Transcription</keyword>
<dbReference type="Pfam" id="PF08220">
    <property type="entry name" value="HTH_DeoR"/>
    <property type="match status" value="1"/>
</dbReference>
<dbReference type="OrthoDB" id="7688673at2"/>
<dbReference type="InterPro" id="IPR001034">
    <property type="entry name" value="DeoR_HTH"/>
</dbReference>
<dbReference type="SMART" id="SM01134">
    <property type="entry name" value="DeoRC"/>
    <property type="match status" value="1"/>
</dbReference>
<dbReference type="eggNOG" id="COG1349">
    <property type="taxonomic scope" value="Bacteria"/>
</dbReference>
<dbReference type="SMART" id="SM00420">
    <property type="entry name" value="HTH_DEOR"/>
    <property type="match status" value="1"/>
</dbReference>
<dbReference type="EMBL" id="AWEZ01000045">
    <property type="protein sequence ID" value="ERL08398.1"/>
    <property type="molecule type" value="Genomic_DNA"/>
</dbReference>
<keyword evidence="1" id="KW-0805">Transcription regulation</keyword>
<evidence type="ECO:0000256" key="2">
    <source>
        <dbReference type="ARBA" id="ARBA00023163"/>
    </source>
</evidence>
<proteinExistence type="predicted"/>
<dbReference type="InterPro" id="IPR014036">
    <property type="entry name" value="DeoR-like_C"/>
</dbReference>
<sequence length="252" mass="27583">MSMKDQRRQEIVQLIDTKGSISFREIRDRFPTLSEVTLRGDLKQLDADHLIVRTYGGARSIRYAIGVDIPINQRIARSAAAKRAIAAKVRSLVSGNGTIFLDSGSTTTALARVLPDARYTVFTPSLSCANELASLQKVTTIMPGGTLNEESMCLEGSRAIDGISDMRFEQMFLGATAYAEGGFTCELDEQAHLKRAAMARSEEIILLMDSSKIERRGTFMICDIPDLDIVVSDGGLPQDFLKACARANVEVI</sequence>
<organism evidence="4 5">
    <name type="scientific">Olsenella profusa F0195</name>
    <dbReference type="NCBI Taxonomy" id="1125712"/>
    <lineage>
        <taxon>Bacteria</taxon>
        <taxon>Bacillati</taxon>
        <taxon>Actinomycetota</taxon>
        <taxon>Coriobacteriia</taxon>
        <taxon>Coriobacteriales</taxon>
        <taxon>Atopobiaceae</taxon>
        <taxon>Olsenella</taxon>
    </lineage>
</organism>
<gene>
    <name evidence="4" type="ORF">HMPREF1316_0133</name>
</gene>
<keyword evidence="5" id="KW-1185">Reference proteome</keyword>
<dbReference type="GO" id="GO:0003700">
    <property type="term" value="F:DNA-binding transcription factor activity"/>
    <property type="evidence" value="ECO:0007669"/>
    <property type="project" value="InterPro"/>
</dbReference>
<dbReference type="PANTHER" id="PTHR30363:SF44">
    <property type="entry name" value="AGA OPERON TRANSCRIPTIONAL REPRESSOR-RELATED"/>
    <property type="match status" value="1"/>
</dbReference>
<dbReference type="PATRIC" id="fig|1125712.3.peg.1259"/>
<feature type="domain" description="HTH deoR-type" evidence="3">
    <location>
        <begin position="4"/>
        <end position="60"/>
    </location>
</feature>
<evidence type="ECO:0000256" key="1">
    <source>
        <dbReference type="ARBA" id="ARBA00023015"/>
    </source>
</evidence>
<evidence type="ECO:0000313" key="5">
    <source>
        <dbReference type="Proteomes" id="UP000016638"/>
    </source>
</evidence>
<dbReference type="AlphaFoldDB" id="U2TQK1"/>
<protein>
    <submittedName>
        <fullName evidence="4">Transcriptional regulator, DeoR family</fullName>
    </submittedName>
</protein>
<name>U2TQK1_9ACTN</name>
<dbReference type="InterPro" id="IPR050313">
    <property type="entry name" value="Carb_Metab_HTH_regulators"/>
</dbReference>
<dbReference type="PANTHER" id="PTHR30363">
    <property type="entry name" value="HTH-TYPE TRANSCRIPTIONAL REGULATOR SRLR-RELATED"/>
    <property type="match status" value="1"/>
</dbReference>
<accession>U2TQK1</accession>